<feature type="domain" description="Pyridoxamine 5'-phosphate oxidase N-terminal" evidence="1">
    <location>
        <begin position="17"/>
        <end position="132"/>
    </location>
</feature>
<name>A0AAW2ZJM6_9EUKA</name>
<organism evidence="2 3">
    <name type="scientific">Acrasis kona</name>
    <dbReference type="NCBI Taxonomy" id="1008807"/>
    <lineage>
        <taxon>Eukaryota</taxon>
        <taxon>Discoba</taxon>
        <taxon>Heterolobosea</taxon>
        <taxon>Tetramitia</taxon>
        <taxon>Eutetramitia</taxon>
        <taxon>Acrasidae</taxon>
        <taxon>Acrasis</taxon>
    </lineage>
</organism>
<dbReference type="Gene3D" id="2.30.110.10">
    <property type="entry name" value="Electron Transport, Fmn-binding Protein, Chain A"/>
    <property type="match status" value="1"/>
</dbReference>
<dbReference type="GO" id="GO:0005634">
    <property type="term" value="C:nucleus"/>
    <property type="evidence" value="ECO:0007669"/>
    <property type="project" value="TreeGrafter"/>
</dbReference>
<dbReference type="GO" id="GO:0005737">
    <property type="term" value="C:cytoplasm"/>
    <property type="evidence" value="ECO:0007669"/>
    <property type="project" value="TreeGrafter"/>
</dbReference>
<evidence type="ECO:0000313" key="2">
    <source>
        <dbReference type="EMBL" id="KAL0489685.1"/>
    </source>
</evidence>
<dbReference type="SUPFAM" id="SSF50475">
    <property type="entry name" value="FMN-binding split barrel"/>
    <property type="match status" value="1"/>
</dbReference>
<comment type="caution">
    <text evidence="2">The sequence shown here is derived from an EMBL/GenBank/DDBJ whole genome shotgun (WGS) entry which is preliminary data.</text>
</comment>
<dbReference type="Proteomes" id="UP001431209">
    <property type="component" value="Unassembled WGS sequence"/>
</dbReference>
<dbReference type="Pfam" id="PF01243">
    <property type="entry name" value="PNPOx_N"/>
    <property type="match status" value="1"/>
</dbReference>
<accession>A0AAW2ZJM6</accession>
<dbReference type="InterPro" id="IPR011576">
    <property type="entry name" value="Pyridox_Oxase_N"/>
</dbReference>
<dbReference type="InterPro" id="IPR052841">
    <property type="entry name" value="PMP_oxidase-like"/>
</dbReference>
<dbReference type="PANTHER" id="PTHR28040">
    <property type="entry name" value="PYRIDOXAMINE 5'-PHOSPHATE OXIDASE YLR456W HOMOLOG-RELATED"/>
    <property type="match status" value="1"/>
</dbReference>
<reference evidence="2 3" key="1">
    <citation type="submission" date="2024-03" db="EMBL/GenBank/DDBJ databases">
        <title>The Acrasis kona genome and developmental transcriptomes reveal deep origins of eukaryotic multicellular pathways.</title>
        <authorList>
            <person name="Sheikh S."/>
            <person name="Fu C.-J."/>
            <person name="Brown M.W."/>
            <person name="Baldauf S.L."/>
        </authorList>
    </citation>
    <scope>NUCLEOTIDE SEQUENCE [LARGE SCALE GENOMIC DNA]</scope>
    <source>
        <strain evidence="2 3">ATCC MYA-3509</strain>
    </source>
</reference>
<protein>
    <submittedName>
        <fullName evidence="2">Pyridoxamine 5'-phosphate oxidase</fullName>
    </submittedName>
</protein>
<dbReference type="EMBL" id="JAOPGA020001587">
    <property type="protein sequence ID" value="KAL0489685.1"/>
    <property type="molecule type" value="Genomic_DNA"/>
</dbReference>
<dbReference type="InterPro" id="IPR012349">
    <property type="entry name" value="Split_barrel_FMN-bd"/>
</dbReference>
<proteinExistence type="predicted"/>
<dbReference type="AlphaFoldDB" id="A0AAW2ZJM6"/>
<evidence type="ECO:0000259" key="1">
    <source>
        <dbReference type="Pfam" id="PF01243"/>
    </source>
</evidence>
<gene>
    <name evidence="2" type="ORF">AKO1_009130</name>
</gene>
<sequence length="159" mass="18152">MLLDRREFSDSQSIPHHVLFLLENCSLSFLATADKECKPEQSLMFFTWCPQDQVVIFVTPKEVKYRNMTENSNICVLLHSFEGLASTVAAFDGVAQTANGEEDRRYRELHSVKHPKYASAFQGEDKAVVYFEINKARLVTVKGEICYWVNPLNAEALNN</sequence>
<keyword evidence="3" id="KW-1185">Reference proteome</keyword>
<evidence type="ECO:0000313" key="3">
    <source>
        <dbReference type="Proteomes" id="UP001431209"/>
    </source>
</evidence>
<dbReference type="PANTHER" id="PTHR28040:SF1">
    <property type="entry name" value="PYRIDOXAMINE 5'-PHOSPHATE OXIDASE YLR456W HOMOLOG-RELATED"/>
    <property type="match status" value="1"/>
</dbReference>